<evidence type="ECO:0000313" key="1">
    <source>
        <dbReference type="EMBL" id="EAS28001.3"/>
    </source>
</evidence>
<sequence length="283" mass="32085">MANSWDLDEIFANMSLPLKEKTWCLILKALLLISKTEDTFRHNMEEPEHEMAELAFELFDQFGCFQSQSKKHPVKRGWGVWSDEPNNRNTILIEELTISPTHQQQGIGPRLACAVQELASEKSGKFVGIILLAGSGIRPMNSTQVALYHLDRILTCLASRGCLLYRRLTFLIKALPTIDDPECLTRLGNIFGDAFLDDTRWEATDEDGNTLLHLRDSGLLSQRNAHGNTPVEVMEASMERKRIIYEHGFKRTDISDQFTGYDDVTISCLTMLRGLVLKQILEA</sequence>
<dbReference type="Proteomes" id="UP000001261">
    <property type="component" value="Unassembled WGS sequence"/>
</dbReference>
<dbReference type="InParanoid" id="J3K1U9"/>
<reference evidence="2" key="2">
    <citation type="journal article" date="2010" name="Genome Res.">
        <title>Population genomic sequencing of Coccidioides fungi reveals recent hybridization and transposon control.</title>
        <authorList>
            <person name="Neafsey D.E."/>
            <person name="Barker B.M."/>
            <person name="Sharpton T.J."/>
            <person name="Stajich J.E."/>
            <person name="Park D.J."/>
            <person name="Whiston E."/>
            <person name="Hung C.-Y."/>
            <person name="McMahan C."/>
            <person name="White J."/>
            <person name="Sykes S."/>
            <person name="Heiman D."/>
            <person name="Young S."/>
            <person name="Zeng Q."/>
            <person name="Abouelleil A."/>
            <person name="Aftuck L."/>
            <person name="Bessette D."/>
            <person name="Brown A."/>
            <person name="FitzGerald M."/>
            <person name="Lui A."/>
            <person name="Macdonald J.P."/>
            <person name="Priest M."/>
            <person name="Orbach M.J."/>
            <person name="Galgiani J.N."/>
            <person name="Kirkland T.N."/>
            <person name="Cole G.T."/>
            <person name="Birren B.W."/>
            <person name="Henn M.R."/>
            <person name="Taylor J.W."/>
            <person name="Rounsley S.D."/>
        </authorList>
    </citation>
    <scope>GENOME REANNOTATION</scope>
    <source>
        <strain evidence="2">RS</strain>
    </source>
</reference>
<accession>J3K1U9</accession>
<dbReference type="STRING" id="246410.J3K1U9"/>
<dbReference type="OrthoDB" id="508139at2759"/>
<dbReference type="AlphaFoldDB" id="J3K1U9"/>
<protein>
    <submittedName>
        <fullName evidence="1">Uncharacterized protein</fullName>
    </submittedName>
</protein>
<dbReference type="RefSeq" id="XP_001239584.2">
    <property type="nucleotide sequence ID" value="XM_001239583.2"/>
</dbReference>
<dbReference type="KEGG" id="cim:CIMG_09205"/>
<proteinExistence type="predicted"/>
<name>J3K1U9_COCIM</name>
<organism evidence="1 2">
    <name type="scientific">Coccidioides immitis (strain RS)</name>
    <name type="common">Valley fever fungus</name>
    <dbReference type="NCBI Taxonomy" id="246410"/>
    <lineage>
        <taxon>Eukaryota</taxon>
        <taxon>Fungi</taxon>
        <taxon>Dikarya</taxon>
        <taxon>Ascomycota</taxon>
        <taxon>Pezizomycotina</taxon>
        <taxon>Eurotiomycetes</taxon>
        <taxon>Eurotiomycetidae</taxon>
        <taxon>Onygenales</taxon>
        <taxon>Onygenaceae</taxon>
        <taxon>Coccidioides</taxon>
    </lineage>
</organism>
<gene>
    <name evidence="1" type="ORF">CIMG_09205</name>
</gene>
<reference evidence="2" key="1">
    <citation type="journal article" date="2009" name="Genome Res.">
        <title>Comparative genomic analyses of the human fungal pathogens Coccidioides and their relatives.</title>
        <authorList>
            <person name="Sharpton T.J."/>
            <person name="Stajich J.E."/>
            <person name="Rounsley S.D."/>
            <person name="Gardner M.J."/>
            <person name="Wortman J.R."/>
            <person name="Jordar V.S."/>
            <person name="Maiti R."/>
            <person name="Kodira C.D."/>
            <person name="Neafsey D.E."/>
            <person name="Zeng Q."/>
            <person name="Hung C.-Y."/>
            <person name="McMahan C."/>
            <person name="Muszewska A."/>
            <person name="Grynberg M."/>
            <person name="Mandel M.A."/>
            <person name="Kellner E.M."/>
            <person name="Barker B.M."/>
            <person name="Galgiani J.N."/>
            <person name="Orbach M.J."/>
            <person name="Kirkland T.N."/>
            <person name="Cole G.T."/>
            <person name="Henn M.R."/>
            <person name="Birren B.W."/>
            <person name="Taylor J.W."/>
        </authorList>
    </citation>
    <scope>NUCLEOTIDE SEQUENCE [LARGE SCALE GENOMIC DNA]</scope>
    <source>
        <strain evidence="2">RS</strain>
    </source>
</reference>
<evidence type="ECO:0000313" key="2">
    <source>
        <dbReference type="Proteomes" id="UP000001261"/>
    </source>
</evidence>
<dbReference type="EMBL" id="GG704915">
    <property type="protein sequence ID" value="EAS28001.3"/>
    <property type="molecule type" value="Genomic_DNA"/>
</dbReference>
<dbReference type="VEuPathDB" id="FungiDB:CIMG_09205"/>
<keyword evidence="2" id="KW-1185">Reference proteome</keyword>
<dbReference type="GeneID" id="4558448"/>